<dbReference type="InterPro" id="IPR029058">
    <property type="entry name" value="AB_hydrolase_fold"/>
</dbReference>
<protein>
    <recommendedName>
        <fullName evidence="1">DUF1023 domain-containing protein</fullName>
    </recommendedName>
</protein>
<dbReference type="OrthoDB" id="5095936at2"/>
<sequence length="452" mass="47253">MSETPAEITGVRGGVLALQTDDLKRLAGELGDAAWQLTRWAGSDAIGMVEPALIASAPLSPSTYVDAERAVLSAVSHLGTAALEWGVLAGLVETVGQWFGGGDDEVRRLLETELGRVIGAGLRTVPGLVVLGSLPVAAGGAVWWMSSTPEERARARRGLERTLAQRPELVRDTTATLDGILGGWGTGPGGGAAGVAAGIYLDEGDARVERHATAIAESRRQPHCVADVVRHLRELSDAPDPGLIEIQSWRDGHGQTRHVVYLPGTDDLNPLSSDSDIRDVQEDLRVASGQHSAYLEGVEKAMREAGISPHDPVLIAGHSLGGMVAAKALSEGTSFNVTNVITAGSPTAVERGFPTTSHVLSLESSGDIVPQLEGQRNRVSPQQTTVTFASGEDTIVGNHQVSTYERGAAAVDASRDAAVRTAVEAIAPFFAQGGDVSDSVFRVTRAATPDRG</sequence>
<proteinExistence type="predicted"/>
<keyword evidence="3" id="KW-1185">Reference proteome</keyword>
<evidence type="ECO:0000313" key="3">
    <source>
        <dbReference type="Proteomes" id="UP000271573"/>
    </source>
</evidence>
<dbReference type="RefSeq" id="WP_125568964.1">
    <property type="nucleotide sequence ID" value="NZ_AP019307.1"/>
</dbReference>
<reference evidence="2 3" key="1">
    <citation type="submission" date="2018-11" db="EMBL/GenBank/DDBJ databases">
        <title>Complete genome sequence of Nocardioides baekrokdamisoli strain KCTC 39748.</title>
        <authorList>
            <person name="Kang S.W."/>
            <person name="Lee K.C."/>
            <person name="Kim K.K."/>
            <person name="Kim J.S."/>
            <person name="Kim D.S."/>
            <person name="Ko S.H."/>
            <person name="Yang S.H."/>
            <person name="Shin Y.K."/>
            <person name="Lee J.S."/>
        </authorList>
    </citation>
    <scope>NUCLEOTIDE SEQUENCE [LARGE SCALE GENOMIC DNA]</scope>
    <source>
        <strain evidence="2 3">KCTC 39748</strain>
    </source>
</reference>
<organism evidence="2 3">
    <name type="scientific">Nocardioides baekrokdamisoli</name>
    <dbReference type="NCBI Taxonomy" id="1804624"/>
    <lineage>
        <taxon>Bacteria</taxon>
        <taxon>Bacillati</taxon>
        <taxon>Actinomycetota</taxon>
        <taxon>Actinomycetes</taxon>
        <taxon>Propionibacteriales</taxon>
        <taxon>Nocardioidaceae</taxon>
        <taxon>Nocardioides</taxon>
    </lineage>
</organism>
<dbReference type="Gene3D" id="3.40.50.1820">
    <property type="entry name" value="alpha/beta hydrolase"/>
    <property type="match status" value="1"/>
</dbReference>
<dbReference type="SUPFAM" id="SSF53474">
    <property type="entry name" value="alpha/beta-Hydrolases"/>
    <property type="match status" value="1"/>
</dbReference>
<dbReference type="KEGG" id="nbe:Back2_19390"/>
<dbReference type="InterPro" id="IPR010427">
    <property type="entry name" value="DUF1023"/>
</dbReference>
<feature type="domain" description="DUF1023" evidence="1">
    <location>
        <begin position="292"/>
        <end position="347"/>
    </location>
</feature>
<gene>
    <name evidence="2" type="ORF">Back2_19390</name>
</gene>
<name>A0A3G9IHH0_9ACTN</name>
<accession>A0A3G9IHH0</accession>
<evidence type="ECO:0000259" key="1">
    <source>
        <dbReference type="Pfam" id="PF06259"/>
    </source>
</evidence>
<dbReference type="Pfam" id="PF06259">
    <property type="entry name" value="Abhydrolase_8"/>
    <property type="match status" value="1"/>
</dbReference>
<dbReference type="EMBL" id="AP019307">
    <property type="protein sequence ID" value="BBH17652.1"/>
    <property type="molecule type" value="Genomic_DNA"/>
</dbReference>
<evidence type="ECO:0000313" key="2">
    <source>
        <dbReference type="EMBL" id="BBH17652.1"/>
    </source>
</evidence>
<dbReference type="AlphaFoldDB" id="A0A3G9IHH0"/>
<dbReference type="Proteomes" id="UP000271573">
    <property type="component" value="Chromosome"/>
</dbReference>